<dbReference type="RefSeq" id="WP_344787821.1">
    <property type="nucleotide sequence ID" value="NZ_BAABCA010000003.1"/>
</dbReference>
<dbReference type="Pfam" id="PF07583">
    <property type="entry name" value="PSCyt2"/>
    <property type="match status" value="1"/>
</dbReference>
<dbReference type="EMBL" id="BAABCA010000003">
    <property type="protein sequence ID" value="GAA4235550.1"/>
    <property type="molecule type" value="Genomic_DNA"/>
</dbReference>
<sequence>MLNTGKDIRILFRMEKLKFYLAVFSSIIMFFGCNKNMPEAVENAYDKLPDYVDFNYHVKPILSDKCFACHGPDTNNQKAGLRLDIPENAYEVLKSGKQAIVSKKTGKSEVIHRIFSEDPEVIMPPPEFNVPLTKKEMATIVKWIEQGAEYKPHWSFIKPKKSAVPEIKNESWVNNNIDYFVANTLEQKELSPSKRATKETLIRRLSFSLTGLPPTLNDIEHFVKDTSKLAYENLVDKFLESPDYGERMAANWLDVARYADSDGYLDDKHRDFSPWRDWVIHAFNQNMPYNEFATKQLAGDLLPNADKESILATAFNRLHKKNSEAGIVYEEYRAEYVADRTATVGKAFLGLSVECARCHDHKYDPISQKEHYQLSGFFNSTNEIGTAIYGPDQTPGPSLLLTDDEQGKLIAYLQERLGNQEKKLIKVKANEKENFNLWKSRANAIYNDVALEAKKGLVDYYPFDDFKNVGKGVFYSPSKVSSKKQATLKNPIIKEGAIHNAAFLDDYTSIKLEQKTGWFDHTDAFSISLSLFPDKVYDNAVVFHHSENIRLGLKGYSMYLEGNRLKFVMAFSWPTNAIEVVSTQPIPEKEWTNITISYNGSGKASGINIYTNGLKIPLETNIDNLYKSILFKPNVHTYGFQGLSFGNFFQIPSVVKSGVDEIKVYNKKLTGLEVLYHQNPKRLKDVLKKSISGKNEELLAEYYHDKLNLSARQINQNLQKTRKILTGHLDSIPEIMVLGDLPTPRPTYVLDRGAYDAHGEQVEPGVPEAVLPFNNNLPKNRLGLTQWLFDKDNPLTARVFVNRIWQMHFGKGIVASSEDFGNQGSLPSHPELLDWLAVTFMESGWDIKKLHKLIVMSSTYQQSSKVSKALLEIDTDNVLLARGPSYRLSAEMIRDNALAVSGLLSKKIGGRSVYPYQPKGLWDEISRKKWRYKYLQESDENLYRRSLYTIWKRSSPPPSMVIFDVGDRSVCSVKRRNTSTPLQALVLLNDPQFLEAHRVMAEHIISTHKNDSVKQLKQAFKLGVGRNPDSKELNLLQKFYKDEVNRFSTSKADASKYLSIGESSLKKDIDIVKTAALATVINGIMNTADSYTMR</sequence>
<dbReference type="InterPro" id="IPR011444">
    <property type="entry name" value="DUF1549"/>
</dbReference>
<protein>
    <submittedName>
        <fullName evidence="6">DUF1553 domain-containing protein</fullName>
    </submittedName>
</protein>
<evidence type="ECO:0000256" key="2">
    <source>
        <dbReference type="ARBA" id="ARBA00022723"/>
    </source>
</evidence>
<comment type="caution">
    <text evidence="6">The sequence shown here is derived from an EMBL/GenBank/DDBJ whole genome shotgun (WGS) entry which is preliminary data.</text>
</comment>
<name>A0ABP8C8M1_9FLAO</name>
<dbReference type="PROSITE" id="PS51007">
    <property type="entry name" value="CYTC"/>
    <property type="match status" value="1"/>
</dbReference>
<dbReference type="Pfam" id="PF07587">
    <property type="entry name" value="PSD1"/>
    <property type="match status" value="1"/>
</dbReference>
<dbReference type="InterPro" id="IPR009056">
    <property type="entry name" value="Cyt_c-like_dom"/>
</dbReference>
<evidence type="ECO:0000259" key="5">
    <source>
        <dbReference type="PROSITE" id="PS51007"/>
    </source>
</evidence>
<dbReference type="Gene3D" id="2.60.120.200">
    <property type="match status" value="1"/>
</dbReference>
<dbReference type="InterPro" id="IPR011429">
    <property type="entry name" value="Cyt_c_Planctomycete-type"/>
</dbReference>
<dbReference type="SUPFAM" id="SSF49899">
    <property type="entry name" value="Concanavalin A-like lectins/glucanases"/>
    <property type="match status" value="1"/>
</dbReference>
<evidence type="ECO:0000256" key="4">
    <source>
        <dbReference type="PROSITE-ProRule" id="PRU00433"/>
    </source>
</evidence>
<keyword evidence="2 4" id="KW-0479">Metal-binding</keyword>
<evidence type="ECO:0000313" key="6">
    <source>
        <dbReference type="EMBL" id="GAA4235550.1"/>
    </source>
</evidence>
<accession>A0ABP8C8M1</accession>
<dbReference type="SUPFAM" id="SSF46626">
    <property type="entry name" value="Cytochrome c"/>
    <property type="match status" value="1"/>
</dbReference>
<evidence type="ECO:0000313" key="7">
    <source>
        <dbReference type="Proteomes" id="UP001501496"/>
    </source>
</evidence>
<evidence type="ECO:0000256" key="3">
    <source>
        <dbReference type="ARBA" id="ARBA00023004"/>
    </source>
</evidence>
<proteinExistence type="predicted"/>
<keyword evidence="7" id="KW-1185">Reference proteome</keyword>
<dbReference type="InterPro" id="IPR022655">
    <property type="entry name" value="DUF1553"/>
</dbReference>
<dbReference type="PANTHER" id="PTHR35889">
    <property type="entry name" value="CYCLOINULO-OLIGOSACCHARIDE FRUCTANOTRANSFERASE-RELATED"/>
    <property type="match status" value="1"/>
</dbReference>
<keyword evidence="1 4" id="KW-0349">Heme</keyword>
<dbReference type="Pfam" id="PF07635">
    <property type="entry name" value="PSCyt1"/>
    <property type="match status" value="1"/>
</dbReference>
<reference evidence="7" key="1">
    <citation type="journal article" date="2019" name="Int. J. Syst. Evol. Microbiol.">
        <title>The Global Catalogue of Microorganisms (GCM) 10K type strain sequencing project: providing services to taxonomists for standard genome sequencing and annotation.</title>
        <authorList>
            <consortium name="The Broad Institute Genomics Platform"/>
            <consortium name="The Broad Institute Genome Sequencing Center for Infectious Disease"/>
            <person name="Wu L."/>
            <person name="Ma J."/>
        </authorList>
    </citation>
    <scope>NUCLEOTIDE SEQUENCE [LARGE SCALE GENOMIC DNA]</scope>
    <source>
        <strain evidence="7">JCM 17630</strain>
    </source>
</reference>
<dbReference type="PROSITE" id="PS51257">
    <property type="entry name" value="PROKAR_LIPOPROTEIN"/>
    <property type="match status" value="1"/>
</dbReference>
<evidence type="ECO:0000256" key="1">
    <source>
        <dbReference type="ARBA" id="ARBA00022617"/>
    </source>
</evidence>
<keyword evidence="3 4" id="KW-0408">Iron</keyword>
<dbReference type="InterPro" id="IPR036909">
    <property type="entry name" value="Cyt_c-like_dom_sf"/>
</dbReference>
<dbReference type="Pfam" id="PF13385">
    <property type="entry name" value="Laminin_G_3"/>
    <property type="match status" value="1"/>
</dbReference>
<dbReference type="PANTHER" id="PTHR35889:SF3">
    <property type="entry name" value="F-BOX DOMAIN-CONTAINING PROTEIN"/>
    <property type="match status" value="1"/>
</dbReference>
<dbReference type="InterPro" id="IPR013320">
    <property type="entry name" value="ConA-like_dom_sf"/>
</dbReference>
<feature type="domain" description="Cytochrome c" evidence="5">
    <location>
        <begin position="340"/>
        <end position="417"/>
    </location>
</feature>
<organism evidence="6 7">
    <name type="scientific">Postechiella marina</name>
    <dbReference type="NCBI Taxonomy" id="943941"/>
    <lineage>
        <taxon>Bacteria</taxon>
        <taxon>Pseudomonadati</taxon>
        <taxon>Bacteroidota</taxon>
        <taxon>Flavobacteriia</taxon>
        <taxon>Flavobacteriales</taxon>
        <taxon>Flavobacteriaceae</taxon>
        <taxon>Postechiella</taxon>
    </lineage>
</organism>
<dbReference type="Proteomes" id="UP001501496">
    <property type="component" value="Unassembled WGS sequence"/>
</dbReference>
<gene>
    <name evidence="6" type="ORF">GCM10022291_17760</name>
</gene>